<sequence>MAQHWRAPPASNELAGCGGFVAGGTLADVDADQNRVRMPIVPTIWFAVLDAPPDVLMNAW</sequence>
<dbReference type="AlphaFoldDB" id="A0A6P2G8G6"/>
<protein>
    <submittedName>
        <fullName evidence="1">Uncharacterized protein</fullName>
    </submittedName>
</protein>
<dbReference type="Proteomes" id="UP000494201">
    <property type="component" value="Unassembled WGS sequence"/>
</dbReference>
<gene>
    <name evidence="1" type="ORF">BAN20980_02285</name>
</gene>
<evidence type="ECO:0000313" key="2">
    <source>
        <dbReference type="Proteomes" id="UP000494201"/>
    </source>
</evidence>
<evidence type="ECO:0000313" key="1">
    <source>
        <dbReference type="EMBL" id="VVU49579.1"/>
    </source>
</evidence>
<reference evidence="1 2" key="1">
    <citation type="submission" date="2019-09" db="EMBL/GenBank/DDBJ databases">
        <authorList>
            <person name="Depoorter E."/>
        </authorList>
    </citation>
    <scope>NUCLEOTIDE SEQUENCE [LARGE SCALE GENOMIC DNA]</scope>
    <source>
        <strain evidence="1">LMG 20980</strain>
    </source>
</reference>
<accession>A0A6P2G8G6</accession>
<proteinExistence type="predicted"/>
<name>A0A6P2G8G6_9BURK</name>
<dbReference type="EMBL" id="CABVLY010000007">
    <property type="protein sequence ID" value="VVU49579.1"/>
    <property type="molecule type" value="Genomic_DNA"/>
</dbReference>
<organism evidence="1 2">
    <name type="scientific">Burkholderia anthina</name>
    <dbReference type="NCBI Taxonomy" id="179879"/>
    <lineage>
        <taxon>Bacteria</taxon>
        <taxon>Pseudomonadati</taxon>
        <taxon>Pseudomonadota</taxon>
        <taxon>Betaproteobacteria</taxon>
        <taxon>Burkholderiales</taxon>
        <taxon>Burkholderiaceae</taxon>
        <taxon>Burkholderia</taxon>
        <taxon>Burkholderia cepacia complex</taxon>
    </lineage>
</organism>